<dbReference type="InterPro" id="IPR051163">
    <property type="entry name" value="Sodium:Solute_Symporter_SSF"/>
</dbReference>
<dbReference type="PROSITE" id="PS50283">
    <property type="entry name" value="NA_SOLUT_SYMP_3"/>
    <property type="match status" value="1"/>
</dbReference>
<dbReference type="PANTHER" id="PTHR42985:SF2">
    <property type="entry name" value="SODIUM-DEPENDENT MULTIVITAMIN TRANSPORTER"/>
    <property type="match status" value="1"/>
</dbReference>
<evidence type="ECO:0000256" key="10">
    <source>
        <dbReference type="ARBA" id="ARBA00023201"/>
    </source>
</evidence>
<keyword evidence="4" id="KW-1003">Cell membrane</keyword>
<evidence type="ECO:0000256" key="4">
    <source>
        <dbReference type="ARBA" id="ARBA00022475"/>
    </source>
</evidence>
<evidence type="ECO:0000256" key="3">
    <source>
        <dbReference type="ARBA" id="ARBA00022448"/>
    </source>
</evidence>
<evidence type="ECO:0000256" key="8">
    <source>
        <dbReference type="ARBA" id="ARBA00023065"/>
    </source>
</evidence>
<dbReference type="InterPro" id="IPR038377">
    <property type="entry name" value="Na/Glc_symporter_sf"/>
</dbReference>
<dbReference type="GO" id="GO:0005886">
    <property type="term" value="C:plasma membrane"/>
    <property type="evidence" value="ECO:0007669"/>
    <property type="project" value="UniProtKB-SubCell"/>
</dbReference>
<dbReference type="GO" id="GO:0006814">
    <property type="term" value="P:sodium ion transport"/>
    <property type="evidence" value="ECO:0007669"/>
    <property type="project" value="UniProtKB-KW"/>
</dbReference>
<evidence type="ECO:0000256" key="11">
    <source>
        <dbReference type="RuleBase" id="RU362091"/>
    </source>
</evidence>
<dbReference type="Proteomes" id="UP000792457">
    <property type="component" value="Unassembled WGS sequence"/>
</dbReference>
<feature type="transmembrane region" description="Helical" evidence="12">
    <location>
        <begin position="23"/>
        <end position="45"/>
    </location>
</feature>
<feature type="transmembrane region" description="Helical" evidence="12">
    <location>
        <begin position="96"/>
        <end position="118"/>
    </location>
</feature>
<keyword evidence="3" id="KW-0813">Transport</keyword>
<sequence length="214" mass="23640">MSSSVGEGFPSEHYYFGIRMWELLYGIILSFPIVAFVFVPVYYDLRVTSVYQYLELRFRSRVARRIASGTYALRTIIMLGVTMLTPSVALSGLAGLPLWVSILIIGSLTIAGSVTGGLRGVVIVDALQGVLLFFVCFFLAVLGFYHAGGFLKTFQINRERGRLDLFDFDFDPTLRISTVSALIGQLGMSVAGLGCQQNFVQRYCSMPTKKSVVV</sequence>
<evidence type="ECO:0000313" key="14">
    <source>
        <dbReference type="Proteomes" id="UP000792457"/>
    </source>
</evidence>
<evidence type="ECO:0000256" key="6">
    <source>
        <dbReference type="ARBA" id="ARBA00022989"/>
    </source>
</evidence>
<feature type="transmembrane region" description="Helical" evidence="12">
    <location>
        <begin position="130"/>
        <end position="151"/>
    </location>
</feature>
<evidence type="ECO:0000256" key="2">
    <source>
        <dbReference type="ARBA" id="ARBA00006434"/>
    </source>
</evidence>
<dbReference type="Pfam" id="PF00474">
    <property type="entry name" value="SSF"/>
    <property type="match status" value="1"/>
</dbReference>
<dbReference type="PANTHER" id="PTHR42985">
    <property type="entry name" value="SODIUM-COUPLED MONOCARBOXYLATE TRANSPORTER"/>
    <property type="match status" value="1"/>
</dbReference>
<dbReference type="OrthoDB" id="6132759at2759"/>
<proteinExistence type="inferred from homology"/>
<reference evidence="13" key="2">
    <citation type="submission" date="2017-10" db="EMBL/GenBank/DDBJ databases">
        <title>Ladona fulva Genome sequencing and assembly.</title>
        <authorList>
            <person name="Murali S."/>
            <person name="Richards S."/>
            <person name="Bandaranaike D."/>
            <person name="Bellair M."/>
            <person name="Blankenburg K."/>
            <person name="Chao H."/>
            <person name="Dinh H."/>
            <person name="Doddapaneni H."/>
            <person name="Dugan-Rocha S."/>
            <person name="Elkadiri S."/>
            <person name="Gnanaolivu R."/>
            <person name="Hernandez B."/>
            <person name="Skinner E."/>
            <person name="Javaid M."/>
            <person name="Lee S."/>
            <person name="Li M."/>
            <person name="Ming W."/>
            <person name="Munidasa M."/>
            <person name="Muniz J."/>
            <person name="Nguyen L."/>
            <person name="Hughes D."/>
            <person name="Osuji N."/>
            <person name="Pu L.-L."/>
            <person name="Puazo M."/>
            <person name="Qu C."/>
            <person name="Quiroz J."/>
            <person name="Raj R."/>
            <person name="Weissenberger G."/>
            <person name="Xin Y."/>
            <person name="Zou X."/>
            <person name="Han Y."/>
            <person name="Worley K."/>
            <person name="Muzny D."/>
            <person name="Gibbs R."/>
        </authorList>
    </citation>
    <scope>NUCLEOTIDE SEQUENCE</scope>
    <source>
        <strain evidence="13">Sampled in the wild</strain>
    </source>
</reference>
<name>A0A8K0K2N4_LADFU</name>
<dbReference type="EMBL" id="KZ308314">
    <property type="protein sequence ID" value="KAG8227199.1"/>
    <property type="molecule type" value="Genomic_DNA"/>
</dbReference>
<gene>
    <name evidence="13" type="ORF">J437_LFUL003405</name>
</gene>
<keyword evidence="7" id="KW-0915">Sodium</keyword>
<evidence type="ECO:0000256" key="7">
    <source>
        <dbReference type="ARBA" id="ARBA00023053"/>
    </source>
</evidence>
<organism evidence="13 14">
    <name type="scientific">Ladona fulva</name>
    <name type="common">Scarce chaser dragonfly</name>
    <name type="synonym">Libellula fulva</name>
    <dbReference type="NCBI Taxonomy" id="123851"/>
    <lineage>
        <taxon>Eukaryota</taxon>
        <taxon>Metazoa</taxon>
        <taxon>Ecdysozoa</taxon>
        <taxon>Arthropoda</taxon>
        <taxon>Hexapoda</taxon>
        <taxon>Insecta</taxon>
        <taxon>Pterygota</taxon>
        <taxon>Palaeoptera</taxon>
        <taxon>Odonata</taxon>
        <taxon>Epiprocta</taxon>
        <taxon>Anisoptera</taxon>
        <taxon>Libelluloidea</taxon>
        <taxon>Libellulidae</taxon>
        <taxon>Ladona</taxon>
    </lineage>
</organism>
<reference evidence="13" key="1">
    <citation type="submission" date="2013-04" db="EMBL/GenBank/DDBJ databases">
        <authorList>
            <person name="Qu J."/>
            <person name="Murali S.C."/>
            <person name="Bandaranaike D."/>
            <person name="Bellair M."/>
            <person name="Blankenburg K."/>
            <person name="Chao H."/>
            <person name="Dinh H."/>
            <person name="Doddapaneni H."/>
            <person name="Downs B."/>
            <person name="Dugan-Rocha S."/>
            <person name="Elkadiri S."/>
            <person name="Gnanaolivu R.D."/>
            <person name="Hernandez B."/>
            <person name="Javaid M."/>
            <person name="Jayaseelan J.C."/>
            <person name="Lee S."/>
            <person name="Li M."/>
            <person name="Ming W."/>
            <person name="Munidasa M."/>
            <person name="Muniz J."/>
            <person name="Nguyen L."/>
            <person name="Ongeri F."/>
            <person name="Osuji N."/>
            <person name="Pu L.-L."/>
            <person name="Puazo M."/>
            <person name="Qu C."/>
            <person name="Quiroz J."/>
            <person name="Raj R."/>
            <person name="Weissenberger G."/>
            <person name="Xin Y."/>
            <person name="Zou X."/>
            <person name="Han Y."/>
            <person name="Richards S."/>
            <person name="Worley K."/>
            <person name="Muzny D."/>
            <person name="Gibbs R."/>
        </authorList>
    </citation>
    <scope>NUCLEOTIDE SEQUENCE</scope>
    <source>
        <strain evidence="13">Sampled in the wild</strain>
    </source>
</reference>
<dbReference type="Gene3D" id="1.20.1730.10">
    <property type="entry name" value="Sodium/glucose cotransporter"/>
    <property type="match status" value="1"/>
</dbReference>
<keyword evidence="9 12" id="KW-0472">Membrane</keyword>
<comment type="subcellular location">
    <subcellularLocation>
        <location evidence="1">Cell membrane</location>
        <topology evidence="1">Multi-pass membrane protein</topology>
    </subcellularLocation>
</comment>
<evidence type="ECO:0000256" key="5">
    <source>
        <dbReference type="ARBA" id="ARBA00022692"/>
    </source>
</evidence>
<keyword evidence="5 12" id="KW-0812">Transmembrane</keyword>
<evidence type="ECO:0000256" key="12">
    <source>
        <dbReference type="SAM" id="Phobius"/>
    </source>
</evidence>
<dbReference type="GO" id="GO:0015293">
    <property type="term" value="F:symporter activity"/>
    <property type="evidence" value="ECO:0007669"/>
    <property type="project" value="TreeGrafter"/>
</dbReference>
<feature type="transmembrane region" description="Helical" evidence="12">
    <location>
        <begin position="66"/>
        <end position="84"/>
    </location>
</feature>
<dbReference type="AlphaFoldDB" id="A0A8K0K2N4"/>
<evidence type="ECO:0000313" key="13">
    <source>
        <dbReference type="EMBL" id="KAG8227199.1"/>
    </source>
</evidence>
<evidence type="ECO:0000256" key="1">
    <source>
        <dbReference type="ARBA" id="ARBA00004651"/>
    </source>
</evidence>
<keyword evidence="10" id="KW-0739">Sodium transport</keyword>
<protein>
    <submittedName>
        <fullName evidence="13">Uncharacterized protein</fullName>
    </submittedName>
</protein>
<comment type="caution">
    <text evidence="13">The sequence shown here is derived from an EMBL/GenBank/DDBJ whole genome shotgun (WGS) entry which is preliminary data.</text>
</comment>
<accession>A0A8K0K2N4</accession>
<dbReference type="InterPro" id="IPR001734">
    <property type="entry name" value="Na/solute_symporter"/>
</dbReference>
<keyword evidence="8" id="KW-0406">Ion transport</keyword>
<keyword evidence="14" id="KW-1185">Reference proteome</keyword>
<evidence type="ECO:0000256" key="9">
    <source>
        <dbReference type="ARBA" id="ARBA00023136"/>
    </source>
</evidence>
<comment type="similarity">
    <text evidence="2 11">Belongs to the sodium:solute symporter (SSF) (TC 2.A.21) family.</text>
</comment>
<keyword evidence="6 12" id="KW-1133">Transmembrane helix</keyword>